<dbReference type="Gene3D" id="3.40.50.150">
    <property type="entry name" value="Vaccinia Virus protein VP39"/>
    <property type="match status" value="1"/>
</dbReference>
<dbReference type="SUPFAM" id="SSF53335">
    <property type="entry name" value="S-adenosyl-L-methionine-dependent methyltransferases"/>
    <property type="match status" value="1"/>
</dbReference>
<evidence type="ECO:0000256" key="5">
    <source>
        <dbReference type="ARBA" id="ARBA00022691"/>
    </source>
</evidence>
<evidence type="ECO:0000256" key="1">
    <source>
        <dbReference type="ARBA" id="ARBA00003907"/>
    </source>
</evidence>
<keyword evidence="3 6" id="KW-0489">Methyltransferase</keyword>
<dbReference type="GO" id="GO:0008168">
    <property type="term" value="F:methyltransferase activity"/>
    <property type="evidence" value="ECO:0007669"/>
    <property type="project" value="UniProtKB-KW"/>
</dbReference>
<accession>A0ABR4YZA9</accession>
<keyword evidence="8" id="KW-1185">Reference proteome</keyword>
<reference evidence="7 8" key="1">
    <citation type="submission" date="2014-11" db="EMBL/GenBank/DDBJ databases">
        <title>Mycobacterium setense Manresensis Genome.</title>
        <authorList>
            <person name="Rech G."/>
            <person name="Sumoy L."/>
        </authorList>
    </citation>
    <scope>NUCLEOTIDE SEQUENCE [LARGE SCALE GENOMIC DNA]</scope>
    <source>
        <strain evidence="7 8">Manresensis</strain>
    </source>
</reference>
<evidence type="ECO:0000313" key="7">
    <source>
        <dbReference type="EMBL" id="KHO27509.1"/>
    </source>
</evidence>
<dbReference type="PANTHER" id="PTHR43619:SF2">
    <property type="entry name" value="S-ADENOSYL-L-METHIONINE-DEPENDENT METHYLTRANSFERASES SUPERFAMILY PROTEIN"/>
    <property type="match status" value="1"/>
</dbReference>
<evidence type="ECO:0000256" key="3">
    <source>
        <dbReference type="ARBA" id="ARBA00022603"/>
    </source>
</evidence>
<dbReference type="EC" id="2.1.1.-" evidence="6"/>
<dbReference type="RefSeq" id="WP_039318225.1">
    <property type="nucleotide sequence ID" value="NZ_JTLZ01000004.1"/>
</dbReference>
<dbReference type="GO" id="GO:0032259">
    <property type="term" value="P:methylation"/>
    <property type="evidence" value="ECO:0007669"/>
    <property type="project" value="UniProtKB-KW"/>
</dbReference>
<protein>
    <recommendedName>
        <fullName evidence="6">S-adenosyl-L-methionine-dependent methyltransferase</fullName>
        <ecNumber evidence="6">2.1.1.-</ecNumber>
    </recommendedName>
</protein>
<dbReference type="EMBL" id="JTLZ01000004">
    <property type="protein sequence ID" value="KHO27509.1"/>
    <property type="molecule type" value="Genomic_DNA"/>
</dbReference>
<evidence type="ECO:0000256" key="4">
    <source>
        <dbReference type="ARBA" id="ARBA00022679"/>
    </source>
</evidence>
<evidence type="ECO:0000256" key="6">
    <source>
        <dbReference type="RuleBase" id="RU362030"/>
    </source>
</evidence>
<dbReference type="Proteomes" id="UP000031004">
    <property type="component" value="Unassembled WGS sequence"/>
</dbReference>
<evidence type="ECO:0000256" key="2">
    <source>
        <dbReference type="ARBA" id="ARBA00008138"/>
    </source>
</evidence>
<proteinExistence type="inferred from homology"/>
<sequence length="309" mass="33033">MNRSDNDSWDLTSSVGATATVVAAQRAIASRGPHPLITDPYAEPLVRAVGGDVVATMLDGEDGRDGVAALSRKQLSEAMAVRTRFFDGLFTSATDAGVRQAVILASGLDTRGYRLPWPPGTVVYEIDQPTVIEFKTTTLAGLGAQPTATHRAIAIDLRDDWSKALVDNGLDPGKPTAWIAEGLLIYLPPEAQDQLFDNITRLSAPGSYIATEYIPDAAAFSEDRSRGVTDGFRRFGFDGELSQLVYHGRRSSVIEYLTACGWDVSAQSLEEGYAANGFELPGDEMFAAFADARIVSAVLAGRSSPATLI</sequence>
<comment type="function">
    <text evidence="1 6">Exhibits S-adenosyl-L-methionine-dependent methyltransferase activity.</text>
</comment>
<name>A0ABR4YZA9_9MYCO</name>
<dbReference type="PANTHER" id="PTHR43619">
    <property type="entry name" value="S-ADENOSYL-L-METHIONINE-DEPENDENT METHYLTRANSFERASE YKTD-RELATED"/>
    <property type="match status" value="1"/>
</dbReference>
<keyword evidence="5 6" id="KW-0949">S-adenosyl-L-methionine</keyword>
<dbReference type="InterPro" id="IPR029063">
    <property type="entry name" value="SAM-dependent_MTases_sf"/>
</dbReference>
<keyword evidence="4" id="KW-0808">Transferase</keyword>
<gene>
    <name evidence="7" type="ORF">QQ44_08655</name>
</gene>
<evidence type="ECO:0000313" key="8">
    <source>
        <dbReference type="Proteomes" id="UP000031004"/>
    </source>
</evidence>
<dbReference type="InterPro" id="IPR011610">
    <property type="entry name" value="SAM_mthyl_Trfase_ML2640-like"/>
</dbReference>
<dbReference type="Pfam" id="PF04072">
    <property type="entry name" value="LCM"/>
    <property type="match status" value="1"/>
</dbReference>
<comment type="caution">
    <text evidence="7">The sequence shown here is derived from an EMBL/GenBank/DDBJ whole genome shotgun (WGS) entry which is preliminary data.</text>
</comment>
<organism evidence="7 8">
    <name type="scientific">Mycolicibacterium setense</name>
    <dbReference type="NCBI Taxonomy" id="431269"/>
    <lineage>
        <taxon>Bacteria</taxon>
        <taxon>Bacillati</taxon>
        <taxon>Actinomycetota</taxon>
        <taxon>Actinomycetes</taxon>
        <taxon>Mycobacteriales</taxon>
        <taxon>Mycobacteriaceae</taxon>
        <taxon>Mycolicibacterium</taxon>
    </lineage>
</organism>
<dbReference type="InterPro" id="IPR007213">
    <property type="entry name" value="Ppm1/Ppm2/Tcmp"/>
</dbReference>
<comment type="similarity">
    <text evidence="2 6">Belongs to the UPF0677 family.</text>
</comment>
<dbReference type="NCBIfam" id="TIGR00027">
    <property type="entry name" value="mthyl_TIGR00027"/>
    <property type="match status" value="1"/>
</dbReference>